<evidence type="ECO:0000313" key="10">
    <source>
        <dbReference type="EMBL" id="KAJ7381954.1"/>
    </source>
</evidence>
<feature type="domain" description="HOOK N-terminal" evidence="9">
    <location>
        <begin position="12"/>
        <end position="152"/>
    </location>
</feature>
<comment type="subcellular location">
    <subcellularLocation>
        <location evidence="1">Cytoplasm</location>
        <location evidence="1">Cytoskeleton</location>
    </subcellularLocation>
</comment>
<dbReference type="Pfam" id="PF19047">
    <property type="entry name" value="HOOK_N"/>
    <property type="match status" value="1"/>
</dbReference>
<evidence type="ECO:0000256" key="8">
    <source>
        <dbReference type="SAM" id="MobiDB-lite"/>
    </source>
</evidence>
<name>A0A9W9ZL28_9CNID</name>
<keyword evidence="4" id="KW-0493">Microtubule</keyword>
<dbReference type="InterPro" id="IPR043936">
    <property type="entry name" value="HOOK_N"/>
</dbReference>
<dbReference type="OrthoDB" id="10254988at2759"/>
<dbReference type="InterPro" id="IPR036872">
    <property type="entry name" value="CH_dom_sf"/>
</dbReference>
<reference evidence="10" key="1">
    <citation type="submission" date="2023-01" db="EMBL/GenBank/DDBJ databases">
        <title>Genome assembly of the deep-sea coral Lophelia pertusa.</title>
        <authorList>
            <person name="Herrera S."/>
            <person name="Cordes E."/>
        </authorList>
    </citation>
    <scope>NUCLEOTIDE SEQUENCE</scope>
    <source>
        <strain evidence="10">USNM1676648</strain>
        <tissue evidence="10">Polyp</tissue>
    </source>
</reference>
<keyword evidence="3" id="KW-0963">Cytoplasm</keyword>
<dbReference type="GO" id="GO:0005874">
    <property type="term" value="C:microtubule"/>
    <property type="evidence" value="ECO:0007669"/>
    <property type="project" value="UniProtKB-KW"/>
</dbReference>
<dbReference type="PANTHER" id="PTHR18947">
    <property type="entry name" value="HOOK PROTEINS"/>
    <property type="match status" value="1"/>
</dbReference>
<dbReference type="GO" id="GO:0005813">
    <property type="term" value="C:centrosome"/>
    <property type="evidence" value="ECO:0007669"/>
    <property type="project" value="TreeGrafter"/>
</dbReference>
<dbReference type="GO" id="GO:0031122">
    <property type="term" value="P:cytoplasmic microtubule organization"/>
    <property type="evidence" value="ECO:0007669"/>
    <property type="project" value="TreeGrafter"/>
</dbReference>
<evidence type="ECO:0000256" key="6">
    <source>
        <dbReference type="ARBA" id="ARBA00023212"/>
    </source>
</evidence>
<dbReference type="AlphaFoldDB" id="A0A9W9ZL28"/>
<dbReference type="Gene3D" id="1.10.418.10">
    <property type="entry name" value="Calponin-like domain"/>
    <property type="match status" value="1"/>
</dbReference>
<evidence type="ECO:0000313" key="11">
    <source>
        <dbReference type="Proteomes" id="UP001163046"/>
    </source>
</evidence>
<feature type="compositionally biased region" description="Basic and acidic residues" evidence="8">
    <location>
        <begin position="234"/>
        <end position="244"/>
    </location>
</feature>
<feature type="coiled-coil region" evidence="7">
    <location>
        <begin position="248"/>
        <end position="484"/>
    </location>
</feature>
<gene>
    <name evidence="10" type="primary">grdn-1</name>
    <name evidence="10" type="ORF">OS493_038030</name>
</gene>
<keyword evidence="6" id="KW-0206">Cytoskeleton</keyword>
<feature type="region of interest" description="Disordered" evidence="8">
    <location>
        <begin position="217"/>
        <end position="244"/>
    </location>
</feature>
<organism evidence="10 11">
    <name type="scientific">Desmophyllum pertusum</name>
    <dbReference type="NCBI Taxonomy" id="174260"/>
    <lineage>
        <taxon>Eukaryota</taxon>
        <taxon>Metazoa</taxon>
        <taxon>Cnidaria</taxon>
        <taxon>Anthozoa</taxon>
        <taxon>Hexacorallia</taxon>
        <taxon>Scleractinia</taxon>
        <taxon>Caryophylliina</taxon>
        <taxon>Caryophylliidae</taxon>
        <taxon>Desmophyllum</taxon>
    </lineage>
</organism>
<evidence type="ECO:0000256" key="1">
    <source>
        <dbReference type="ARBA" id="ARBA00004245"/>
    </source>
</evidence>
<feature type="coiled-coil region" evidence="7">
    <location>
        <begin position="534"/>
        <end position="701"/>
    </location>
</feature>
<dbReference type="Proteomes" id="UP001163046">
    <property type="component" value="Unassembled WGS sequence"/>
</dbReference>
<accession>A0A9W9ZL28</accession>
<dbReference type="FunFam" id="1.10.418.10:FF:000024">
    <property type="entry name" value="Hook homolog 3 (Drosophila)"/>
    <property type="match status" value="1"/>
</dbReference>
<dbReference type="GO" id="GO:0005737">
    <property type="term" value="C:cytoplasm"/>
    <property type="evidence" value="ECO:0007669"/>
    <property type="project" value="TreeGrafter"/>
</dbReference>
<keyword evidence="5 7" id="KW-0175">Coiled coil</keyword>
<evidence type="ECO:0000256" key="3">
    <source>
        <dbReference type="ARBA" id="ARBA00022490"/>
    </source>
</evidence>
<dbReference type="GO" id="GO:0008017">
    <property type="term" value="F:microtubule binding"/>
    <property type="evidence" value="ECO:0007669"/>
    <property type="project" value="TreeGrafter"/>
</dbReference>
<evidence type="ECO:0000256" key="2">
    <source>
        <dbReference type="ARBA" id="ARBA00006946"/>
    </source>
</evidence>
<proteinExistence type="inferred from homology"/>
<evidence type="ECO:0000256" key="5">
    <source>
        <dbReference type="ARBA" id="ARBA00023054"/>
    </source>
</evidence>
<evidence type="ECO:0000256" key="7">
    <source>
        <dbReference type="SAM" id="Coils"/>
    </source>
</evidence>
<evidence type="ECO:0000259" key="9">
    <source>
        <dbReference type="Pfam" id="PF19047"/>
    </source>
</evidence>
<keyword evidence="11" id="KW-1185">Reference proteome</keyword>
<dbReference type="GO" id="GO:0030705">
    <property type="term" value="P:cytoskeleton-dependent intracellular transport"/>
    <property type="evidence" value="ECO:0007669"/>
    <property type="project" value="InterPro"/>
</dbReference>
<sequence>MATAVGFLQSPLVVWANNTFKASALIESITDLADGVFLNEIMMDIDPTYFTLTRIHQNVYGDVNLRMQNLDTLVKHLKRYYQDKLQQLVLLRIPDVVTIAREPQSDEAAEELNKILLLMLGCAVQCDNKEHFIERIKEMDLEVQKSLVEYIQQITDNTDNVLTFRAHDLSEYPADQLLLYAENMFYHITQLSEDRDNCVGMVSHLSYERDALLRDSESKNRGAFSPPPSPAVRHNKELPSTHANKEKIRLLTEEIEEKNVALSELRDELIASKKSLETLRQENKSLSQDARWVKAYRDEIDALKSKTDKVDRLEADNHRFKEKLRDLDYYKKRAEELKEQNELLYETRVVLEEQLTGLNSKEERIEILEEENKKLKSHIHHLAEERQFDQLKLKEVMEENAQLIVDKQNSMAEAASLTSELDALRGKKSPGSTTFASEYSESSSIEVLRMQRENQQLRKTIDELKHSGQRIIELRAENEQLQNATLDGKTTVFNLNEELARLKARGLQQENDLNKLRSIAKRQQEELKTSVDNVLNLSGELREKDVEMSQVEEQSLLNFQLSEEKVQDLVSMADELKEKEAKITQLNQEAEQKQEKITELSRLAEERESNVMELYERVKENELEITKLAEQSENKNERITELTKLTQLKEEKLADLNLELRERKKEISELQDLLKEKEDVVAKISQKIKVREETIAELKESIEAKIEGCRAWRKGKSVPCGLRKRFKDAWKMRWPSG</sequence>
<dbReference type="CDD" id="cd22223">
    <property type="entry name" value="HkD_HkRP"/>
    <property type="match status" value="1"/>
</dbReference>
<dbReference type="PANTHER" id="PTHR18947:SF28">
    <property type="entry name" value="GIRDIN, ISOFORM A"/>
    <property type="match status" value="1"/>
</dbReference>
<dbReference type="SUPFAM" id="SSF116907">
    <property type="entry name" value="Hook domain"/>
    <property type="match status" value="1"/>
</dbReference>
<dbReference type="EMBL" id="MU825955">
    <property type="protein sequence ID" value="KAJ7381954.1"/>
    <property type="molecule type" value="Genomic_DNA"/>
</dbReference>
<comment type="caution">
    <text evidence="10">The sequence shown here is derived from an EMBL/GenBank/DDBJ whole genome shotgun (WGS) entry which is preliminary data.</text>
</comment>
<protein>
    <submittedName>
        <fullName evidence="10">Positive regulation of protein localization to cilium</fullName>
    </submittedName>
</protein>
<comment type="similarity">
    <text evidence="2">Belongs to the hook family.</text>
</comment>
<dbReference type="GO" id="GO:0051959">
    <property type="term" value="F:dynein light intermediate chain binding"/>
    <property type="evidence" value="ECO:0007669"/>
    <property type="project" value="TreeGrafter"/>
</dbReference>
<evidence type="ECO:0000256" key="4">
    <source>
        <dbReference type="ARBA" id="ARBA00022701"/>
    </source>
</evidence>